<keyword evidence="2" id="KW-1133">Transmembrane helix</keyword>
<keyword evidence="2" id="KW-0812">Transmembrane</keyword>
<organism evidence="3 4">
    <name type="scientific">Labilithrix luteola</name>
    <dbReference type="NCBI Taxonomy" id="1391654"/>
    <lineage>
        <taxon>Bacteria</taxon>
        <taxon>Pseudomonadati</taxon>
        <taxon>Myxococcota</taxon>
        <taxon>Polyangia</taxon>
        <taxon>Polyangiales</taxon>
        <taxon>Labilitrichaceae</taxon>
        <taxon>Labilithrix</taxon>
    </lineage>
</organism>
<evidence type="ECO:0000256" key="2">
    <source>
        <dbReference type="SAM" id="Phobius"/>
    </source>
</evidence>
<dbReference type="RefSeq" id="WP_146652437.1">
    <property type="nucleotide sequence ID" value="NZ_CP012333.1"/>
</dbReference>
<evidence type="ECO:0000313" key="4">
    <source>
        <dbReference type="Proteomes" id="UP000064967"/>
    </source>
</evidence>
<dbReference type="STRING" id="1391654.AKJ09_07973"/>
<dbReference type="EMBL" id="CP012333">
    <property type="protein sequence ID" value="AKV01310.1"/>
    <property type="molecule type" value="Genomic_DNA"/>
</dbReference>
<reference evidence="3 4" key="1">
    <citation type="submission" date="2015-08" db="EMBL/GenBank/DDBJ databases">
        <authorList>
            <person name="Babu N.S."/>
            <person name="Beckwith C.J."/>
            <person name="Beseler K.G."/>
            <person name="Brison A."/>
            <person name="Carone J.V."/>
            <person name="Caskin T.P."/>
            <person name="Diamond M."/>
            <person name="Durham M.E."/>
            <person name="Foxe J.M."/>
            <person name="Go M."/>
            <person name="Henderson B.A."/>
            <person name="Jones I.B."/>
            <person name="McGettigan J.A."/>
            <person name="Micheletti S.J."/>
            <person name="Nasrallah M.E."/>
            <person name="Ortiz D."/>
            <person name="Piller C.R."/>
            <person name="Privatt S.R."/>
            <person name="Schneider S.L."/>
            <person name="Sharp S."/>
            <person name="Smith T.C."/>
            <person name="Stanton J.D."/>
            <person name="Ullery H.E."/>
            <person name="Wilson R.J."/>
            <person name="Serrano M.G."/>
            <person name="Buck G."/>
            <person name="Lee V."/>
            <person name="Wang Y."/>
            <person name="Carvalho R."/>
            <person name="Voegtly L."/>
            <person name="Shi R."/>
            <person name="Duckworth R."/>
            <person name="Johnson A."/>
            <person name="Loviza R."/>
            <person name="Walstead R."/>
            <person name="Shah Z."/>
            <person name="Kiflezghi M."/>
            <person name="Wade K."/>
            <person name="Ball S.L."/>
            <person name="Bradley K.W."/>
            <person name="Asai D.J."/>
            <person name="Bowman C.A."/>
            <person name="Russell D.A."/>
            <person name="Pope W.H."/>
            <person name="Jacobs-Sera D."/>
            <person name="Hendrix R.W."/>
            <person name="Hatfull G.F."/>
        </authorList>
    </citation>
    <scope>NUCLEOTIDE SEQUENCE [LARGE SCALE GENOMIC DNA]</scope>
    <source>
        <strain evidence="3 4">DSM 27648</strain>
    </source>
</reference>
<feature type="compositionally biased region" description="Low complexity" evidence="1">
    <location>
        <begin position="394"/>
        <end position="415"/>
    </location>
</feature>
<gene>
    <name evidence="3" type="ORF">AKJ09_07973</name>
</gene>
<keyword evidence="2" id="KW-0472">Membrane</keyword>
<sequence length="415" mass="43026">MIRGSFLRDHVRTVARHARLARLTRVALLGLGVIGGTVVACGSSDMAAFDSGSSMDKDAGGSTTAPGDGAPNAGPVATGVVLVHAAAFPAFRLCFSNMLDQPPLPDSKTMPEANLVGVDVGSVVRVDPMVAPGDVYVIDQTVVQTRIGSKEDTRCSDLICTGANCKKENRDYLRAGRIDTPLGQGQVSVLAISGCGNQFFVEDLKMDSRACGTGWDATHGNLHSSVLTLRPDGLSGDDSLPVQLVHLAPLLENARGSGELSISFGALDGDGGLDTFASNPPLFSVDEPRSLAFTKTETSIYASHGFRIALRETDAGADGGVSFVRDESLAEVQALSASKELPTDYYKTASNYALLLLGDPSVQPKLEDGGANPLYDSRRAVHLLAVPVRDPDAGADAGSTPGDSGDSGTPDASGP</sequence>
<dbReference type="PATRIC" id="fig|1391654.3.peg.8081"/>
<dbReference type="KEGG" id="llu:AKJ09_07973"/>
<proteinExistence type="predicted"/>
<feature type="region of interest" description="Disordered" evidence="1">
    <location>
        <begin position="387"/>
        <end position="415"/>
    </location>
</feature>
<dbReference type="Proteomes" id="UP000064967">
    <property type="component" value="Chromosome"/>
</dbReference>
<evidence type="ECO:0000256" key="1">
    <source>
        <dbReference type="SAM" id="MobiDB-lite"/>
    </source>
</evidence>
<name>A0A0K1Q7D9_9BACT</name>
<protein>
    <submittedName>
        <fullName evidence="3">Uncharacterized protein</fullName>
    </submittedName>
</protein>
<keyword evidence="4" id="KW-1185">Reference proteome</keyword>
<accession>A0A0K1Q7D9</accession>
<feature type="transmembrane region" description="Helical" evidence="2">
    <location>
        <begin position="20"/>
        <end position="40"/>
    </location>
</feature>
<evidence type="ECO:0000313" key="3">
    <source>
        <dbReference type="EMBL" id="AKV01310.1"/>
    </source>
</evidence>
<dbReference type="AlphaFoldDB" id="A0A0K1Q7D9"/>